<gene>
    <name evidence="2" type="ORF">GCM10009682_58260</name>
</gene>
<dbReference type="RefSeq" id="WP_344139222.1">
    <property type="nucleotide sequence ID" value="NZ_BAAALT010000273.1"/>
</dbReference>
<feature type="region of interest" description="Disordered" evidence="1">
    <location>
        <begin position="1"/>
        <end position="75"/>
    </location>
</feature>
<dbReference type="EMBL" id="BAAALT010000273">
    <property type="protein sequence ID" value="GAA1832115.1"/>
    <property type="molecule type" value="Genomic_DNA"/>
</dbReference>
<accession>A0ABN2MNS3</accession>
<dbReference type="Proteomes" id="UP001500218">
    <property type="component" value="Unassembled WGS sequence"/>
</dbReference>
<evidence type="ECO:0000313" key="3">
    <source>
        <dbReference type="Proteomes" id="UP001500218"/>
    </source>
</evidence>
<evidence type="ECO:0000313" key="2">
    <source>
        <dbReference type="EMBL" id="GAA1832115.1"/>
    </source>
</evidence>
<sequence>MGGHWPRLADPANAEAQVVLPAQPETSPGPGSPAAPRWPRLPDPGQTRPDTVGVGAPWPGLPDDAPLWTNLAGPDDDEEHLIRLDAEQRGVSWNA</sequence>
<evidence type="ECO:0000256" key="1">
    <source>
        <dbReference type="SAM" id="MobiDB-lite"/>
    </source>
</evidence>
<keyword evidence="3" id="KW-1185">Reference proteome</keyword>
<comment type="caution">
    <text evidence="2">The sequence shown here is derived from an EMBL/GenBank/DDBJ whole genome shotgun (WGS) entry which is preliminary data.</text>
</comment>
<proteinExistence type="predicted"/>
<organism evidence="2 3">
    <name type="scientific">Luedemannella flava</name>
    <dbReference type="NCBI Taxonomy" id="349316"/>
    <lineage>
        <taxon>Bacteria</taxon>
        <taxon>Bacillati</taxon>
        <taxon>Actinomycetota</taxon>
        <taxon>Actinomycetes</taxon>
        <taxon>Micromonosporales</taxon>
        <taxon>Micromonosporaceae</taxon>
        <taxon>Luedemannella</taxon>
    </lineage>
</organism>
<reference evidence="2 3" key="1">
    <citation type="journal article" date="2019" name="Int. J. Syst. Evol. Microbiol.">
        <title>The Global Catalogue of Microorganisms (GCM) 10K type strain sequencing project: providing services to taxonomists for standard genome sequencing and annotation.</title>
        <authorList>
            <consortium name="The Broad Institute Genomics Platform"/>
            <consortium name="The Broad Institute Genome Sequencing Center for Infectious Disease"/>
            <person name="Wu L."/>
            <person name="Ma J."/>
        </authorList>
    </citation>
    <scope>NUCLEOTIDE SEQUENCE [LARGE SCALE GENOMIC DNA]</scope>
    <source>
        <strain evidence="2 3">JCM 13250</strain>
    </source>
</reference>
<name>A0ABN2MNS3_9ACTN</name>
<protein>
    <submittedName>
        <fullName evidence="2">Uncharacterized protein</fullName>
    </submittedName>
</protein>